<keyword evidence="5" id="KW-1185">Reference proteome</keyword>
<evidence type="ECO:0000256" key="2">
    <source>
        <dbReference type="SAM" id="Phobius"/>
    </source>
</evidence>
<dbReference type="EMBL" id="JAVDWA010000003">
    <property type="protein sequence ID" value="MDR7073429.1"/>
    <property type="molecule type" value="Genomic_DNA"/>
</dbReference>
<keyword evidence="2" id="KW-0472">Membrane</keyword>
<evidence type="ECO:0000313" key="4">
    <source>
        <dbReference type="EMBL" id="MDR7073429.1"/>
    </source>
</evidence>
<accession>A0ABU1U1T5</accession>
<keyword evidence="2" id="KW-1133">Transmembrane helix</keyword>
<feature type="coiled-coil region" evidence="1">
    <location>
        <begin position="27"/>
        <end position="54"/>
    </location>
</feature>
<dbReference type="InterPro" id="IPR012963">
    <property type="entry name" value="HAAS_TM"/>
</dbReference>
<sequence length="253" mass="28793">MKNELSKSSQDFIENLQLYLVTSGKKEDDIEDIVQELEDHLMEAEKRGKSVETIVGQSPKAYMEQLSNEMSFDKSWITKYLPMFILGAFAYLVLGDAIRSEMTYSLLQLIGYPLISILFLLAVWLTFKYLASHTPPKWGERLLFGILAVFPIFAFVGLLFFNRQSNQPVVIEVGQTGNTITISLCILIFIFLSLWGKSWAFIILPLIMFGPELLLDKTSITEETKAIINLPVTTIGFLAYFFISAKRHKKQAL</sequence>
<feature type="transmembrane region" description="Helical" evidence="2">
    <location>
        <begin position="142"/>
        <end position="161"/>
    </location>
</feature>
<dbReference type="PANTHER" id="PTHR41307:SF1">
    <property type="entry name" value="MEMBRANE PROTEIN"/>
    <property type="match status" value="1"/>
</dbReference>
<dbReference type="PANTHER" id="PTHR41307">
    <property type="entry name" value="MEMBRANE PROTEIN-RELATED"/>
    <property type="match status" value="1"/>
</dbReference>
<comment type="caution">
    <text evidence="4">The sequence shown here is derived from an EMBL/GenBank/DDBJ whole genome shotgun (WGS) entry which is preliminary data.</text>
</comment>
<dbReference type="RefSeq" id="WP_310258921.1">
    <property type="nucleotide sequence ID" value="NZ_JAVDWA010000003.1"/>
</dbReference>
<feature type="transmembrane region" description="Helical" evidence="2">
    <location>
        <begin position="182"/>
        <end position="206"/>
    </location>
</feature>
<keyword evidence="1" id="KW-0175">Coiled coil</keyword>
<evidence type="ECO:0000313" key="5">
    <source>
        <dbReference type="Proteomes" id="UP001258181"/>
    </source>
</evidence>
<evidence type="ECO:0000259" key="3">
    <source>
        <dbReference type="Pfam" id="PF08006"/>
    </source>
</evidence>
<feature type="transmembrane region" description="Helical" evidence="2">
    <location>
        <begin position="106"/>
        <end position="127"/>
    </location>
</feature>
<protein>
    <submittedName>
        <fullName evidence="4">DNA-binding ferritin-like protein (Dps family)</fullName>
    </submittedName>
</protein>
<organism evidence="4 5">
    <name type="scientific">Fictibacillus barbaricus</name>
    <dbReference type="NCBI Taxonomy" id="182136"/>
    <lineage>
        <taxon>Bacteria</taxon>
        <taxon>Bacillati</taxon>
        <taxon>Bacillota</taxon>
        <taxon>Bacilli</taxon>
        <taxon>Bacillales</taxon>
        <taxon>Fictibacillaceae</taxon>
        <taxon>Fictibacillus</taxon>
    </lineage>
</organism>
<feature type="transmembrane region" description="Helical" evidence="2">
    <location>
        <begin position="226"/>
        <end position="243"/>
    </location>
</feature>
<feature type="domain" description="HAAS transmembrane region" evidence="3">
    <location>
        <begin position="91"/>
        <end position="207"/>
    </location>
</feature>
<dbReference type="SUPFAM" id="SSF158560">
    <property type="entry name" value="BH3980-like"/>
    <property type="match status" value="1"/>
</dbReference>
<keyword evidence="2" id="KW-0812">Transmembrane</keyword>
<proteinExistence type="predicted"/>
<reference evidence="4 5" key="1">
    <citation type="submission" date="2023-07" db="EMBL/GenBank/DDBJ databases">
        <title>Sorghum-associated microbial communities from plants grown in Nebraska, USA.</title>
        <authorList>
            <person name="Schachtman D."/>
        </authorList>
    </citation>
    <scope>NUCLEOTIDE SEQUENCE [LARGE SCALE GENOMIC DNA]</scope>
    <source>
        <strain evidence="4 5">BE211</strain>
    </source>
</reference>
<gene>
    <name evidence="4" type="ORF">J2X07_002415</name>
</gene>
<evidence type="ECO:0000256" key="1">
    <source>
        <dbReference type="SAM" id="Coils"/>
    </source>
</evidence>
<dbReference type="Gene3D" id="1.10.1900.10">
    <property type="entry name" value="c-terminal domain of poly(a) binding protein"/>
    <property type="match status" value="1"/>
</dbReference>
<feature type="transmembrane region" description="Helical" evidence="2">
    <location>
        <begin position="76"/>
        <end position="94"/>
    </location>
</feature>
<dbReference type="Pfam" id="PF08006">
    <property type="entry name" value="HAAS_TM"/>
    <property type="match status" value="1"/>
</dbReference>
<name>A0ABU1U1T5_9BACL</name>
<dbReference type="Proteomes" id="UP001258181">
    <property type="component" value="Unassembled WGS sequence"/>
</dbReference>